<feature type="non-terminal residue" evidence="1">
    <location>
        <position position="182"/>
    </location>
</feature>
<organism evidence="1 2">
    <name type="scientific">Folsomia candida</name>
    <name type="common">Springtail</name>
    <dbReference type="NCBI Taxonomy" id="158441"/>
    <lineage>
        <taxon>Eukaryota</taxon>
        <taxon>Metazoa</taxon>
        <taxon>Ecdysozoa</taxon>
        <taxon>Arthropoda</taxon>
        <taxon>Hexapoda</taxon>
        <taxon>Collembola</taxon>
        <taxon>Entomobryomorpha</taxon>
        <taxon>Isotomoidea</taxon>
        <taxon>Isotomidae</taxon>
        <taxon>Proisotominae</taxon>
        <taxon>Folsomia</taxon>
    </lineage>
</organism>
<sequence>MENIPLRNEIEPIEQENPFSLLPIEDDIIDINSFPTEGLANWSCLKELHVHLAGLDYDKNARSKFLIVLPTIFRKATNLKTFTYFGKPNYLTKGIQLVTSDSAEKTLCKLETLGSPEIALDFSKTTKEHHWAILKLNMRLKKVYLRLAGDIELHILEKFKETLEFVWIGAYGPDFSLPPLSR</sequence>
<dbReference type="AlphaFoldDB" id="A0A226E9Y8"/>
<comment type="caution">
    <text evidence="1">The sequence shown here is derived from an EMBL/GenBank/DDBJ whole genome shotgun (WGS) entry which is preliminary data.</text>
</comment>
<name>A0A226E9Y8_FOLCA</name>
<proteinExistence type="predicted"/>
<keyword evidence="2" id="KW-1185">Reference proteome</keyword>
<evidence type="ECO:0000313" key="1">
    <source>
        <dbReference type="EMBL" id="OXA54345.1"/>
    </source>
</evidence>
<reference evidence="1 2" key="1">
    <citation type="submission" date="2015-12" db="EMBL/GenBank/DDBJ databases">
        <title>The genome of Folsomia candida.</title>
        <authorList>
            <person name="Faddeeva A."/>
            <person name="Derks M.F."/>
            <person name="Anvar Y."/>
            <person name="Smit S."/>
            <person name="Van Straalen N."/>
            <person name="Roelofs D."/>
        </authorList>
    </citation>
    <scope>NUCLEOTIDE SEQUENCE [LARGE SCALE GENOMIC DNA]</scope>
    <source>
        <strain evidence="1 2">VU population</strain>
        <tissue evidence="1">Whole body</tissue>
    </source>
</reference>
<gene>
    <name evidence="1" type="ORF">Fcan01_10207</name>
</gene>
<dbReference type="OrthoDB" id="10257471at2759"/>
<accession>A0A226E9Y8</accession>
<dbReference type="Proteomes" id="UP000198287">
    <property type="component" value="Unassembled WGS sequence"/>
</dbReference>
<protein>
    <submittedName>
        <fullName evidence="1">Uncharacterized protein</fullName>
    </submittedName>
</protein>
<evidence type="ECO:0000313" key="2">
    <source>
        <dbReference type="Proteomes" id="UP000198287"/>
    </source>
</evidence>
<dbReference type="EMBL" id="LNIX01000005">
    <property type="protein sequence ID" value="OXA54345.1"/>
    <property type="molecule type" value="Genomic_DNA"/>
</dbReference>